<accession>A0A031JYF7</accession>
<organism evidence="2 3">
    <name type="scientific">Novosphingobium resinovorum</name>
    <dbReference type="NCBI Taxonomy" id="158500"/>
    <lineage>
        <taxon>Bacteria</taxon>
        <taxon>Pseudomonadati</taxon>
        <taxon>Pseudomonadota</taxon>
        <taxon>Alphaproteobacteria</taxon>
        <taxon>Sphingomonadales</taxon>
        <taxon>Sphingomonadaceae</taxon>
        <taxon>Novosphingobium</taxon>
    </lineage>
</organism>
<dbReference type="InterPro" id="IPR018673">
    <property type="entry name" value="DUF2141"/>
</dbReference>
<dbReference type="STRING" id="158500.BES08_14030"/>
<proteinExistence type="predicted"/>
<reference evidence="2 3" key="1">
    <citation type="submission" date="2014-03" db="EMBL/GenBank/DDBJ databases">
        <title>Whole genome sequence of Novosphingobium resinovorum KF1.</title>
        <authorList>
            <person name="Gan H.M."/>
            <person name="Gan H.Y."/>
            <person name="Chew T.H."/>
            <person name="Savka M.A."/>
        </authorList>
    </citation>
    <scope>NUCLEOTIDE SEQUENCE [LARGE SCALE GENOMIC DNA]</scope>
    <source>
        <strain evidence="2 3">KF1</strain>
    </source>
</reference>
<evidence type="ECO:0000313" key="2">
    <source>
        <dbReference type="EMBL" id="EZP81995.1"/>
    </source>
</evidence>
<dbReference type="PATRIC" id="fig|158500.4.peg.2055"/>
<dbReference type="AlphaFoldDB" id="A0A031JYF7"/>
<dbReference type="EMBL" id="JFYZ01000010">
    <property type="protein sequence ID" value="EZP81995.1"/>
    <property type="molecule type" value="Genomic_DNA"/>
</dbReference>
<evidence type="ECO:0000313" key="3">
    <source>
        <dbReference type="Proteomes" id="UP000024329"/>
    </source>
</evidence>
<dbReference type="eggNOG" id="COG4704">
    <property type="taxonomic scope" value="Bacteria"/>
</dbReference>
<evidence type="ECO:0008006" key="4">
    <source>
        <dbReference type="Google" id="ProtNLM"/>
    </source>
</evidence>
<name>A0A031JYF7_9SPHN</name>
<keyword evidence="1" id="KW-0732">Signal</keyword>
<sequence length="151" mass="16243">MRHRCRAVAGVLAALSLVVVLAGATAPQNTDVSVSVTDMRSAKGQVLACLTTRPDAFPDCEKDPQARKLTVPAASDLHLDFGAVPQGRYAVSLIHDENGNGKLDTRLMIPREGYGFSRDAPVRMGPPKFAQAAFDVAGEPVRLAIRMRYLL</sequence>
<dbReference type="Pfam" id="PF09912">
    <property type="entry name" value="DUF2141"/>
    <property type="match status" value="1"/>
</dbReference>
<protein>
    <recommendedName>
        <fullName evidence="4">DUF2141 domain-containing protein</fullName>
    </recommendedName>
</protein>
<gene>
    <name evidence="2" type="ORF">BV97_02017</name>
</gene>
<evidence type="ECO:0000256" key="1">
    <source>
        <dbReference type="SAM" id="SignalP"/>
    </source>
</evidence>
<feature type="signal peptide" evidence="1">
    <location>
        <begin position="1"/>
        <end position="22"/>
    </location>
</feature>
<feature type="chain" id="PRO_5001551950" description="DUF2141 domain-containing protein" evidence="1">
    <location>
        <begin position="23"/>
        <end position="151"/>
    </location>
</feature>
<dbReference type="Proteomes" id="UP000024329">
    <property type="component" value="Unassembled WGS sequence"/>
</dbReference>
<comment type="caution">
    <text evidence="2">The sequence shown here is derived from an EMBL/GenBank/DDBJ whole genome shotgun (WGS) entry which is preliminary data.</text>
</comment>